<dbReference type="STRING" id="646529.Desaci_3163"/>
<dbReference type="Proteomes" id="UP000002892">
    <property type="component" value="Chromosome"/>
</dbReference>
<dbReference type="EMBL" id="CP003639">
    <property type="protein sequence ID" value="AFM42067.1"/>
    <property type="molecule type" value="Genomic_DNA"/>
</dbReference>
<proteinExistence type="predicted"/>
<feature type="compositionally biased region" description="Basic and acidic residues" evidence="1">
    <location>
        <begin position="156"/>
        <end position="171"/>
    </location>
</feature>
<feature type="transmembrane region" description="Helical" evidence="2">
    <location>
        <begin position="100"/>
        <end position="118"/>
    </location>
</feature>
<evidence type="ECO:0000256" key="2">
    <source>
        <dbReference type="SAM" id="Phobius"/>
    </source>
</evidence>
<dbReference type="AlphaFoldDB" id="I4D8E3"/>
<feature type="transmembrane region" description="Helical" evidence="2">
    <location>
        <begin position="124"/>
        <end position="148"/>
    </location>
</feature>
<dbReference type="KEGG" id="dai:Desaci_3163"/>
<feature type="transmembrane region" description="Helical" evidence="2">
    <location>
        <begin position="69"/>
        <end position="88"/>
    </location>
</feature>
<dbReference type="RefSeq" id="WP_014828058.1">
    <property type="nucleotide sequence ID" value="NC_018068.1"/>
</dbReference>
<sequence length="639" mass="72583">MQLTCRFAGGLAPAKFSLYTNATNVIRIRIHCIFRSAECLQTVEIEEGESNFLSNLNKDCTEEGGTRTLAYEVIVFLGSIPFVAFITVRAKSWGLTKRSAVFIAFLLCGDVMAFPSALQSGYISLWLILTIVLIFAGSFWPSIVVKIVKKQKTDSQRDSYAETRNNDKRNEQINLNDEGYSSSHQNFGIAESIAEKDHSNQAELISGELYDFEDSECIENSRLDRNEVLNEAAAVEAYHAEDLQKEELGENKADEEFEGTKVTEEATEVIEVDEEATEEPEVTKEETEVMEVAEEETEVMEVAEEETEVMEVAEEETEVMEVAEEVTEEIEVAEEETEVTEVAEEETEVTEVAEEETEVTEVAEEETEEPEITEEETEVMEVAEEETEVTEVAEEVTEEIEVAEEETEVTEVAEEETEVTEVAEEETEVTEVAEEVTEEIEVAEETTEEPEVTEEVTGEIEVTEEATEEPEVTEEETEVTEVAEEVTEEIEVTEEATEEPEVTEEEIEEPEVAEEYPEEIVASEALPEESVLVEVHTNERLDSLSLEELIDLGFNEKFAGNFTQAAVYFMHALTLEPKPDVAFYLILDCYWLWKNIGKSDYAVFRIMKYARKYSSQFSLDLQYQFEIWLKKEGLDKYLY</sequence>
<keyword evidence="2" id="KW-0472">Membrane</keyword>
<dbReference type="eggNOG" id="COG3468">
    <property type="taxonomic scope" value="Bacteria"/>
</dbReference>
<keyword evidence="2" id="KW-0812">Transmembrane</keyword>
<feature type="region of interest" description="Disordered" evidence="1">
    <location>
        <begin position="331"/>
        <end position="435"/>
    </location>
</feature>
<protein>
    <submittedName>
        <fullName evidence="3">Uncharacterized protein</fullName>
    </submittedName>
</protein>
<feature type="compositionally biased region" description="Polar residues" evidence="1">
    <location>
        <begin position="172"/>
        <end position="182"/>
    </location>
</feature>
<name>I4D8E3_DESAJ</name>
<dbReference type="HOGENOM" id="CLU_428102_0_0_9"/>
<keyword evidence="2" id="KW-1133">Transmembrane helix</keyword>
<accession>I4D8E3</accession>
<organism evidence="3 4">
    <name type="scientific">Desulfosporosinus acidiphilus (strain DSM 22704 / JCM 16185 / SJ4)</name>
    <dbReference type="NCBI Taxonomy" id="646529"/>
    <lineage>
        <taxon>Bacteria</taxon>
        <taxon>Bacillati</taxon>
        <taxon>Bacillota</taxon>
        <taxon>Clostridia</taxon>
        <taxon>Eubacteriales</taxon>
        <taxon>Desulfitobacteriaceae</taxon>
        <taxon>Desulfosporosinus</taxon>
    </lineage>
</organism>
<evidence type="ECO:0000256" key="1">
    <source>
        <dbReference type="SAM" id="MobiDB-lite"/>
    </source>
</evidence>
<keyword evidence="4" id="KW-1185">Reference proteome</keyword>
<feature type="region of interest" description="Disordered" evidence="1">
    <location>
        <begin position="156"/>
        <end position="182"/>
    </location>
</feature>
<feature type="region of interest" description="Disordered" evidence="1">
    <location>
        <begin position="492"/>
        <end position="515"/>
    </location>
</feature>
<evidence type="ECO:0000313" key="3">
    <source>
        <dbReference type="EMBL" id="AFM42067.1"/>
    </source>
</evidence>
<evidence type="ECO:0000313" key="4">
    <source>
        <dbReference type="Proteomes" id="UP000002892"/>
    </source>
</evidence>
<dbReference type="OrthoDB" id="1799409at2"/>
<gene>
    <name evidence="3" type="ordered locus">Desaci_3163</name>
</gene>
<reference evidence="3 4" key="1">
    <citation type="journal article" date="2012" name="J. Bacteriol.">
        <title>Complete genome sequences of Desulfosporosinus orientis DSM765T, Desulfosporosinus youngiae DSM17734T, Desulfosporosinus meridiei DSM13257T, and Desulfosporosinus acidiphilus DSM22704T.</title>
        <authorList>
            <person name="Pester M."/>
            <person name="Brambilla E."/>
            <person name="Alazard D."/>
            <person name="Rattei T."/>
            <person name="Weinmaier T."/>
            <person name="Han J."/>
            <person name="Lucas S."/>
            <person name="Lapidus A."/>
            <person name="Cheng J.F."/>
            <person name="Goodwin L."/>
            <person name="Pitluck S."/>
            <person name="Peters L."/>
            <person name="Ovchinnikova G."/>
            <person name="Teshima H."/>
            <person name="Detter J.C."/>
            <person name="Han C.S."/>
            <person name="Tapia R."/>
            <person name="Land M.L."/>
            <person name="Hauser L."/>
            <person name="Kyrpides N.C."/>
            <person name="Ivanova N.N."/>
            <person name="Pagani I."/>
            <person name="Huntmann M."/>
            <person name="Wei C.L."/>
            <person name="Davenport K.W."/>
            <person name="Daligault H."/>
            <person name="Chain P.S."/>
            <person name="Chen A."/>
            <person name="Mavromatis K."/>
            <person name="Markowitz V."/>
            <person name="Szeto E."/>
            <person name="Mikhailova N."/>
            <person name="Pati A."/>
            <person name="Wagner M."/>
            <person name="Woyke T."/>
            <person name="Ollivier B."/>
            <person name="Klenk H.P."/>
            <person name="Spring S."/>
            <person name="Loy A."/>
        </authorList>
    </citation>
    <scope>NUCLEOTIDE SEQUENCE [LARGE SCALE GENOMIC DNA]</scope>
    <source>
        <strain evidence="4">DSM 22704 / JCM 16185 / SJ4</strain>
    </source>
</reference>